<feature type="domain" description="ParB-like N-terminal" evidence="2">
    <location>
        <begin position="30"/>
        <end position="125"/>
    </location>
</feature>
<dbReference type="Gene3D" id="3.90.1530.30">
    <property type="match status" value="1"/>
</dbReference>
<dbReference type="SMART" id="SM00470">
    <property type="entry name" value="ParB"/>
    <property type="match status" value="1"/>
</dbReference>
<evidence type="ECO:0000313" key="3">
    <source>
        <dbReference type="EMBL" id="DAF64492.1"/>
    </source>
</evidence>
<feature type="compositionally biased region" description="Acidic residues" evidence="1">
    <location>
        <begin position="266"/>
        <end position="286"/>
    </location>
</feature>
<dbReference type="Pfam" id="PF12961">
    <property type="entry name" value="DUF3850"/>
    <property type="match status" value="1"/>
</dbReference>
<dbReference type="SUPFAM" id="SSF110849">
    <property type="entry name" value="ParB/Sulfiredoxin"/>
    <property type="match status" value="1"/>
</dbReference>
<evidence type="ECO:0000256" key="1">
    <source>
        <dbReference type="SAM" id="MobiDB-lite"/>
    </source>
</evidence>
<accession>A0A8S5TMY3</accession>
<dbReference type="InterPro" id="IPR036086">
    <property type="entry name" value="ParB/Sulfiredoxin_sf"/>
</dbReference>
<protein>
    <submittedName>
        <fullName evidence="3">Chromosome partitioning protein</fullName>
    </submittedName>
</protein>
<reference evidence="3" key="1">
    <citation type="journal article" date="2021" name="Proc. Natl. Acad. Sci. U.S.A.">
        <title>A Catalog of Tens of Thousands of Viruses from Human Metagenomes Reveals Hidden Associations with Chronic Diseases.</title>
        <authorList>
            <person name="Tisza M.J."/>
            <person name="Buck C.B."/>
        </authorList>
    </citation>
    <scope>NUCLEOTIDE SEQUENCE</scope>
    <source>
        <strain evidence="3">Ctu6J18</strain>
    </source>
</reference>
<dbReference type="PANTHER" id="PTHR33375:SF1">
    <property type="entry name" value="CHROMOSOME-PARTITIONING PROTEIN PARB-RELATED"/>
    <property type="match status" value="1"/>
</dbReference>
<dbReference type="PANTHER" id="PTHR33375">
    <property type="entry name" value="CHROMOSOME-PARTITIONING PROTEIN PARB-RELATED"/>
    <property type="match status" value="1"/>
</dbReference>
<dbReference type="Gene3D" id="2.30.130.30">
    <property type="entry name" value="Hypothetical protein"/>
    <property type="match status" value="1"/>
</dbReference>
<dbReference type="InterPro" id="IPR015947">
    <property type="entry name" value="PUA-like_sf"/>
</dbReference>
<proteinExistence type="predicted"/>
<dbReference type="Pfam" id="PF02195">
    <property type="entry name" value="ParB_N"/>
    <property type="match status" value="1"/>
</dbReference>
<dbReference type="InterPro" id="IPR050336">
    <property type="entry name" value="Chromosome_partition/occlusion"/>
</dbReference>
<dbReference type="EMBL" id="BK032862">
    <property type="protein sequence ID" value="DAF64492.1"/>
    <property type="molecule type" value="Genomic_DNA"/>
</dbReference>
<name>A0A8S5TMY3_9CAUD</name>
<dbReference type="InterPro" id="IPR039440">
    <property type="entry name" value="DUF3850"/>
</dbReference>
<evidence type="ECO:0000259" key="2">
    <source>
        <dbReference type="SMART" id="SM00470"/>
    </source>
</evidence>
<dbReference type="Gene3D" id="1.10.10.2830">
    <property type="match status" value="1"/>
</dbReference>
<sequence length="468" mass="53657">MAWNVMEQLNANAKKAAVGDNTPKAHFRTQDVSINKMYSNDKNFYSVEDIEPLAQKILLVGLMENLEVVRDPCDRGEYRIIAGERRWRALKILVEKGYTEFEKATCQIQTPASEEEETLRLIIANDYRNKTVSDLLEEEDKLKKILQRMKENGQTIMGIDLNSGRIRDVVAYFLKIAPTKVAQIESINKHLIPEFSKELKEGRLTFSAAYMISGMNEETQAEMLERYQENGLTYKEVKEIKQQQEEKAAAEQIEGQMNIDQFTEAEEEIEEAEDDAEDTEEEDEWEDAHPESITSLCYSCKRYSDCNVKTGTCQSCDQYVNKAEAEKTEEERYSEEQDAIDRETAKKLREKADEEKMQQLPSQQEKKVHDVKLGATFFDDVKTGRKTFELRKNDREYKEGDTIVLHEYKDGATTGRTITKKIVYMLEDFTGLEDGYCILGLGEVEETLRGAVAGAGQDADNRTLQYGA</sequence>
<dbReference type="GO" id="GO:0007059">
    <property type="term" value="P:chromosome segregation"/>
    <property type="evidence" value="ECO:0007669"/>
    <property type="project" value="TreeGrafter"/>
</dbReference>
<dbReference type="InterPro" id="IPR003115">
    <property type="entry name" value="ParB_N"/>
</dbReference>
<dbReference type="SUPFAM" id="SSF88697">
    <property type="entry name" value="PUA domain-like"/>
    <property type="match status" value="1"/>
</dbReference>
<feature type="region of interest" description="Disordered" evidence="1">
    <location>
        <begin position="266"/>
        <end position="290"/>
    </location>
</feature>
<dbReference type="SUPFAM" id="SSF109709">
    <property type="entry name" value="KorB DNA-binding domain-like"/>
    <property type="match status" value="1"/>
</dbReference>
<organism evidence="3">
    <name type="scientific">Myoviridae sp. ctu6J18</name>
    <dbReference type="NCBI Taxonomy" id="2827714"/>
    <lineage>
        <taxon>Viruses</taxon>
        <taxon>Duplodnaviria</taxon>
        <taxon>Heunggongvirae</taxon>
        <taxon>Uroviricota</taxon>
        <taxon>Caudoviricetes</taxon>
    </lineage>
</organism>